<keyword evidence="3 5" id="KW-1133">Transmembrane helix</keyword>
<dbReference type="VEuPathDB" id="FungiDB:CJJ09_002762"/>
<dbReference type="GO" id="GO:0005783">
    <property type="term" value="C:endoplasmic reticulum"/>
    <property type="evidence" value="ECO:0007669"/>
    <property type="project" value="TreeGrafter"/>
</dbReference>
<dbReference type="GO" id="GO:0016020">
    <property type="term" value="C:membrane"/>
    <property type="evidence" value="ECO:0007669"/>
    <property type="project" value="UniProtKB-SubCell"/>
</dbReference>
<evidence type="ECO:0000313" key="8">
    <source>
        <dbReference type="Proteomes" id="UP000230249"/>
    </source>
</evidence>
<gene>
    <name evidence="7" type="ORF">B9J08_000802</name>
    <name evidence="6" type="ORF">B9J08_02760</name>
</gene>
<feature type="transmembrane region" description="Helical" evidence="5">
    <location>
        <begin position="183"/>
        <end position="199"/>
    </location>
</feature>
<reference evidence="6" key="4">
    <citation type="submission" date="2024-03" db="EMBL/GenBank/DDBJ databases">
        <title>Improved genome assembly of Candida auris strain B8441 and annotation of B11205.</title>
        <authorList>
            <person name="Cauldron N.C."/>
            <person name="Shea T."/>
            <person name="Cuomo C.A."/>
        </authorList>
    </citation>
    <scope>NUCLEOTIDE SEQUENCE</scope>
    <source>
        <strain evidence="6">B8441</strain>
    </source>
</reference>
<evidence type="ECO:0000256" key="4">
    <source>
        <dbReference type="ARBA" id="ARBA00023136"/>
    </source>
</evidence>
<dbReference type="OrthoDB" id="5581259at2759"/>
<dbReference type="VEuPathDB" id="FungiDB:B9J08_000802"/>
<dbReference type="VEuPathDB" id="FungiDB:QG37_02701"/>
<organism evidence="7">
    <name type="scientific">Candidozyma auris</name>
    <name type="common">Yeast</name>
    <name type="synonym">Candida auris</name>
    <dbReference type="NCBI Taxonomy" id="498019"/>
    <lineage>
        <taxon>Eukaryota</taxon>
        <taxon>Fungi</taxon>
        <taxon>Dikarya</taxon>
        <taxon>Ascomycota</taxon>
        <taxon>Saccharomycotina</taxon>
        <taxon>Pichiomycetes</taxon>
        <taxon>Metschnikowiaceae</taxon>
        <taxon>Candidozyma</taxon>
    </lineage>
</organism>
<comment type="caution">
    <text evidence="7">The sequence shown here is derived from an EMBL/GenBank/DDBJ whole genome shotgun (WGS) entry which is preliminary data.</text>
</comment>
<comment type="subcellular location">
    <subcellularLocation>
        <location evidence="1">Membrane</location>
        <topology evidence="1">Multi-pass membrane protein</topology>
    </subcellularLocation>
</comment>
<feature type="transmembrane region" description="Helical" evidence="5">
    <location>
        <begin position="76"/>
        <end position="98"/>
    </location>
</feature>
<dbReference type="PANTHER" id="PTHR12703:SF3">
    <property type="entry name" value="ABR032WP"/>
    <property type="match status" value="1"/>
</dbReference>
<evidence type="ECO:0000256" key="2">
    <source>
        <dbReference type="ARBA" id="ARBA00022692"/>
    </source>
</evidence>
<dbReference type="Proteomes" id="UP000230249">
    <property type="component" value="Unassembled WGS sequence"/>
</dbReference>
<dbReference type="GO" id="GO:0061024">
    <property type="term" value="P:membrane organization"/>
    <property type="evidence" value="ECO:0007669"/>
    <property type="project" value="TreeGrafter"/>
</dbReference>
<reference evidence="6 8" key="3">
    <citation type="journal article" date="2018" name="Nat. Commun.">
        <title>Genomic insights into multidrug-resistance, mating and virulence in Candida auris and related emerging species.</title>
        <authorList>
            <person name="Munoz J.F."/>
            <person name="Gade L."/>
            <person name="Chow N.A."/>
            <person name="Loparev V.N."/>
            <person name="Juieng P."/>
            <person name="Berkow E.L."/>
            <person name="Farrer R.A."/>
            <person name="Litvintseva A.P."/>
            <person name="Cuomo C.A."/>
        </authorList>
    </citation>
    <scope>GENOME REANNOTATION</scope>
    <source>
        <strain evidence="6 8">B8441</strain>
    </source>
</reference>
<sequence length="246" mass="28302">MSANEKEGHTGATNRMVEPDYRKRKLVKKIGGQSKTKYYVWLGGHATSLVFGTVTLIFQIFWLPNVYYINSISYRLCLLGATTAFLATMSHKFGLHYLPPFTTLLVQHNFQYLILAIIWCFTFKSILKILPLYLISLLQLSEHKKVSFIQKHSDSIGSFIGFTELLLMAYLLLRTIAFRSTSGYQFAIMSIFLWLRILFDPDTARMFAYVVDKADSKISTVKNEKVTKAWGKAKKFLHEKQSDNNL</sequence>
<keyword evidence="8" id="KW-1185">Reference proteome</keyword>
<dbReference type="GO" id="GO:0071786">
    <property type="term" value="P:endoplasmic reticulum tubular network organization"/>
    <property type="evidence" value="ECO:0007669"/>
    <property type="project" value="TreeGrafter"/>
</dbReference>
<dbReference type="EMBL" id="PEKT03000002">
    <property type="protein sequence ID" value="KAK8441442.1"/>
    <property type="molecule type" value="Genomic_DNA"/>
</dbReference>
<dbReference type="VEuPathDB" id="FungiDB:CJJ07_000423"/>
<proteinExistence type="predicted"/>
<keyword evidence="2 5" id="KW-0812">Transmembrane</keyword>
<name>A0A2H1A627_CANAR</name>
<feature type="transmembrane region" description="Helical" evidence="5">
    <location>
        <begin position="110"/>
        <end position="135"/>
    </location>
</feature>
<evidence type="ECO:0000256" key="1">
    <source>
        <dbReference type="ARBA" id="ARBA00004141"/>
    </source>
</evidence>
<dbReference type="VEuPathDB" id="FungiDB:CJI96_0003296"/>
<dbReference type="InterPro" id="IPR051645">
    <property type="entry name" value="PER33/POM33_regulator"/>
</dbReference>
<evidence type="ECO:0000313" key="7">
    <source>
        <dbReference type="EMBL" id="PIS58308.1"/>
    </source>
</evidence>
<protein>
    <submittedName>
        <fullName evidence="7">Uncharacterized protein</fullName>
    </submittedName>
</protein>
<evidence type="ECO:0000313" key="6">
    <source>
        <dbReference type="EMBL" id="KAK8441442.1"/>
    </source>
</evidence>
<evidence type="ECO:0000256" key="3">
    <source>
        <dbReference type="ARBA" id="ARBA00022989"/>
    </source>
</evidence>
<keyword evidence="4 5" id="KW-0472">Membrane</keyword>
<evidence type="ECO:0000256" key="5">
    <source>
        <dbReference type="SAM" id="Phobius"/>
    </source>
</evidence>
<dbReference type="EMBL" id="PEKT02000002">
    <property type="protein sequence ID" value="PIS58308.1"/>
    <property type="molecule type" value="Genomic_DNA"/>
</dbReference>
<feature type="transmembrane region" description="Helical" evidence="5">
    <location>
        <begin position="156"/>
        <end position="177"/>
    </location>
</feature>
<dbReference type="OMA" id="WLRLNFS"/>
<reference evidence="7" key="2">
    <citation type="submission" date="2017-11" db="EMBL/GenBank/DDBJ databases">
        <title>Candida auris genome assembly and annotation.</title>
        <authorList>
            <person name="Munoz J.F."/>
            <person name="Gade L.G."/>
            <person name="Chow N.A."/>
            <person name="Litvintseva A.P."/>
            <person name="Loparev V.N."/>
            <person name="Cuomo C.A."/>
        </authorList>
    </citation>
    <scope>NUCLEOTIDE SEQUENCE</scope>
    <source>
        <strain evidence="7">B8441</strain>
    </source>
</reference>
<dbReference type="PANTHER" id="PTHR12703">
    <property type="entry name" value="TRANSMEMBRANE PROTEIN 33"/>
    <property type="match status" value="1"/>
</dbReference>
<accession>A0A2H1A627</accession>
<reference evidence="7 8" key="1">
    <citation type="journal article" date="2017" name="Clin. Infect. Dis.">
        <title>Simultaneous emergence of multidrug-resistant Candida auris on 3 continents confirmed by whole-genome sequencing and epidemiological analyses.</title>
        <authorList>
            <person name="Lockhart S.R."/>
            <person name="Etienne K.A."/>
            <person name="Vallabhaneni S."/>
            <person name="Farooqi J."/>
            <person name="Chowdhary A."/>
            <person name="Govender N.P."/>
            <person name="Colombo A.L."/>
            <person name="Calvo B."/>
            <person name="Cuomo C.A."/>
            <person name="Desjardins C.A."/>
            <person name="Berkow E.L."/>
            <person name="Castanheira M."/>
            <person name="Magobo R.E."/>
            <person name="Jabeen K."/>
            <person name="Asghar R.J."/>
            <person name="Meis J.F."/>
            <person name="Jackson B."/>
            <person name="Chiller T."/>
            <person name="Litvintseva A.P."/>
        </authorList>
    </citation>
    <scope>NUCLEOTIDE SEQUENCE [LARGE SCALE GENOMIC DNA]</scope>
    <source>
        <strain evidence="7 8">B8441</strain>
    </source>
</reference>
<dbReference type="VEuPathDB" id="FungiDB:CJI97_000803"/>
<feature type="transmembrane region" description="Helical" evidence="5">
    <location>
        <begin position="38"/>
        <end position="64"/>
    </location>
</feature>
<dbReference type="AlphaFoldDB" id="A0A2H1A627"/>